<dbReference type="Pfam" id="PF00551">
    <property type="entry name" value="Formyl_trans_N"/>
    <property type="match status" value="1"/>
</dbReference>
<dbReference type="Gene3D" id="3.40.50.170">
    <property type="entry name" value="Formyl transferase, N-terminal domain"/>
    <property type="match status" value="1"/>
</dbReference>
<dbReference type="HAMAP" id="MF_01930">
    <property type="entry name" value="PurN"/>
    <property type="match status" value="1"/>
</dbReference>
<feature type="binding site" evidence="4">
    <location>
        <begin position="29"/>
        <end position="31"/>
    </location>
    <ligand>
        <name>N(1)-(5-phospho-beta-D-ribosyl)glycinamide</name>
        <dbReference type="ChEBI" id="CHEBI:143788"/>
    </ligand>
</feature>
<name>A0A2S5A8B5_9SPHI</name>
<comment type="pathway">
    <text evidence="1 4">Purine metabolism; IMP biosynthesis via de novo pathway; N(2)-formyl-N(1)-(5-phospho-D-ribosyl)glycinamide from N(1)-(5-phospho-D-ribosyl)glycinamide (10-formyl THF route): step 1/1.</text>
</comment>
<comment type="similarity">
    <text evidence="4">Belongs to the GART family.</text>
</comment>
<keyword evidence="7" id="KW-1185">Reference proteome</keyword>
<feature type="binding site" evidence="4">
    <location>
        <position position="75"/>
    </location>
    <ligand>
        <name>(6R)-10-formyltetrahydrofolate</name>
        <dbReference type="ChEBI" id="CHEBI:195366"/>
    </ligand>
</feature>
<dbReference type="InterPro" id="IPR036477">
    <property type="entry name" value="Formyl_transf_N_sf"/>
</dbReference>
<dbReference type="UniPathway" id="UPA00074">
    <property type="reaction ID" value="UER00126"/>
</dbReference>
<evidence type="ECO:0000256" key="4">
    <source>
        <dbReference type="HAMAP-Rule" id="MF_01930"/>
    </source>
</evidence>
<dbReference type="RefSeq" id="WP_103787754.1">
    <property type="nucleotide sequence ID" value="NZ_PQVF01000002.1"/>
</dbReference>
<dbReference type="PANTHER" id="PTHR43369:SF2">
    <property type="entry name" value="PHOSPHORIBOSYLGLYCINAMIDE FORMYLTRANSFERASE"/>
    <property type="match status" value="1"/>
</dbReference>
<reference evidence="6 7" key="1">
    <citation type="submission" date="2018-01" db="EMBL/GenBank/DDBJ databases">
        <authorList>
            <person name="Gaut B.S."/>
            <person name="Morton B.R."/>
            <person name="Clegg M.T."/>
            <person name="Duvall M.R."/>
        </authorList>
    </citation>
    <scope>NUCLEOTIDE SEQUENCE [LARGE SCALE GENOMIC DNA]</scope>
    <source>
        <strain evidence="6 7">HR-AV</strain>
    </source>
</reference>
<comment type="function">
    <text evidence="4">Catalyzes the transfer of a formyl group from 10-formyltetrahydrofolate to 5-phospho-ribosyl-glycinamide (GAR), producing 5-phospho-ribosyl-N-formylglycinamide (FGAR) and tetrahydrofolate.</text>
</comment>
<dbReference type="NCBIfam" id="TIGR00639">
    <property type="entry name" value="PurN"/>
    <property type="match status" value="1"/>
</dbReference>
<dbReference type="OrthoDB" id="9806170at2"/>
<feature type="active site" description="Proton donor" evidence="4">
    <location>
        <position position="121"/>
    </location>
</feature>
<comment type="catalytic activity">
    <reaction evidence="4">
        <text>N(1)-(5-phospho-beta-D-ribosyl)glycinamide + (6R)-10-formyltetrahydrofolate = N(2)-formyl-N(1)-(5-phospho-beta-D-ribosyl)glycinamide + (6S)-5,6,7,8-tetrahydrofolate + H(+)</text>
        <dbReference type="Rhea" id="RHEA:15053"/>
        <dbReference type="ChEBI" id="CHEBI:15378"/>
        <dbReference type="ChEBI" id="CHEBI:57453"/>
        <dbReference type="ChEBI" id="CHEBI:143788"/>
        <dbReference type="ChEBI" id="CHEBI:147286"/>
        <dbReference type="ChEBI" id="CHEBI:195366"/>
        <dbReference type="EC" id="2.1.2.2"/>
    </reaction>
</comment>
<evidence type="ECO:0000256" key="1">
    <source>
        <dbReference type="ARBA" id="ARBA00005054"/>
    </source>
</evidence>
<organism evidence="6 7">
    <name type="scientific">Solitalea longa</name>
    <dbReference type="NCBI Taxonomy" id="2079460"/>
    <lineage>
        <taxon>Bacteria</taxon>
        <taxon>Pseudomonadati</taxon>
        <taxon>Bacteroidota</taxon>
        <taxon>Sphingobacteriia</taxon>
        <taxon>Sphingobacteriales</taxon>
        <taxon>Sphingobacteriaceae</taxon>
        <taxon>Solitalea</taxon>
    </lineage>
</organism>
<evidence type="ECO:0000256" key="2">
    <source>
        <dbReference type="ARBA" id="ARBA00022679"/>
    </source>
</evidence>
<dbReference type="Proteomes" id="UP000236893">
    <property type="component" value="Unassembled WGS sequence"/>
</dbReference>
<dbReference type="EMBL" id="PQVF01000002">
    <property type="protein sequence ID" value="POY38497.1"/>
    <property type="molecule type" value="Genomic_DNA"/>
</dbReference>
<feature type="domain" description="Formyl transferase N-terminal" evidence="5">
    <location>
        <begin position="19"/>
        <end position="199"/>
    </location>
</feature>
<dbReference type="GO" id="GO:0006189">
    <property type="term" value="P:'de novo' IMP biosynthetic process"/>
    <property type="evidence" value="ECO:0007669"/>
    <property type="project" value="UniProtKB-UniRule"/>
</dbReference>
<dbReference type="InterPro" id="IPR004607">
    <property type="entry name" value="GART"/>
</dbReference>
<comment type="caution">
    <text evidence="4">Lacks conserved residue(s) required for the propagation of feature annotation.</text>
</comment>
<evidence type="ECO:0000259" key="5">
    <source>
        <dbReference type="Pfam" id="PF00551"/>
    </source>
</evidence>
<sequence length="208" mass="23806">MCIITVKFFKKIQVKPNVKRIAIFASGSGSNAQKIIEHFQKNKDVEVSIVLANRPDAYVLQRADNFEIPTHVFDRDEFYHSDEVVKLLQSLNIDLIVLAGFLWLIPENLIKAFPTKIINIHPALLPKFGGKGMYGNRVHKAVLEAAEQESGITIHYVNEHFDEGEIIHQSKYKIEQGDDVDMIAYKGQQLEHLHYPKVIENLLKKMSK</sequence>
<dbReference type="GO" id="GO:0004644">
    <property type="term" value="F:phosphoribosylglycinamide formyltransferase activity"/>
    <property type="evidence" value="ECO:0007669"/>
    <property type="project" value="UniProtKB-UniRule"/>
</dbReference>
<dbReference type="SUPFAM" id="SSF53328">
    <property type="entry name" value="Formyltransferase"/>
    <property type="match status" value="1"/>
</dbReference>
<dbReference type="InterPro" id="IPR002376">
    <property type="entry name" value="Formyl_transf_N"/>
</dbReference>
<protein>
    <recommendedName>
        <fullName evidence="4">Phosphoribosylglycinamide formyltransferase</fullName>
        <ecNumber evidence="4">2.1.2.2</ecNumber>
    </recommendedName>
    <alternativeName>
        <fullName evidence="4">5'-phosphoribosylglycinamide transformylase</fullName>
    </alternativeName>
    <alternativeName>
        <fullName evidence="4">GAR transformylase</fullName>
        <shortName evidence="4">GART</shortName>
    </alternativeName>
</protein>
<evidence type="ECO:0000313" key="7">
    <source>
        <dbReference type="Proteomes" id="UP000236893"/>
    </source>
</evidence>
<keyword evidence="2 4" id="KW-0808">Transferase</keyword>
<evidence type="ECO:0000313" key="6">
    <source>
        <dbReference type="EMBL" id="POY38497.1"/>
    </source>
</evidence>
<accession>A0A2S5A8B5</accession>
<dbReference type="GO" id="GO:0005829">
    <property type="term" value="C:cytosol"/>
    <property type="evidence" value="ECO:0007669"/>
    <property type="project" value="TreeGrafter"/>
</dbReference>
<feature type="binding site" evidence="4">
    <location>
        <position position="119"/>
    </location>
    <ligand>
        <name>(6R)-10-formyltetrahydrofolate</name>
        <dbReference type="ChEBI" id="CHEBI:195366"/>
    </ligand>
</feature>
<feature type="site" description="Raises pKa of active site His" evidence="4">
    <location>
        <position position="162"/>
    </location>
</feature>
<proteinExistence type="inferred from homology"/>
<dbReference type="PANTHER" id="PTHR43369">
    <property type="entry name" value="PHOSPHORIBOSYLGLYCINAMIDE FORMYLTRANSFERASE"/>
    <property type="match status" value="1"/>
</dbReference>
<dbReference type="AlphaFoldDB" id="A0A2S5A8B5"/>
<keyword evidence="3 4" id="KW-0658">Purine biosynthesis</keyword>
<gene>
    <name evidence="4 6" type="primary">purN</name>
    <name evidence="6" type="ORF">C3K47_03630</name>
</gene>
<comment type="caution">
    <text evidence="6">The sequence shown here is derived from an EMBL/GenBank/DDBJ whole genome shotgun (WGS) entry which is preliminary data.</text>
</comment>
<evidence type="ECO:0000256" key="3">
    <source>
        <dbReference type="ARBA" id="ARBA00022755"/>
    </source>
</evidence>
<dbReference type="CDD" id="cd08645">
    <property type="entry name" value="FMT_core_GART"/>
    <property type="match status" value="1"/>
</dbReference>
<dbReference type="EC" id="2.1.2.2" evidence="4"/>